<organism evidence="3 4">
    <name type="scientific">Phaeoacremonium minimum (strain UCR-PA7)</name>
    <name type="common">Esca disease fungus</name>
    <name type="synonym">Togninia minima</name>
    <dbReference type="NCBI Taxonomy" id="1286976"/>
    <lineage>
        <taxon>Eukaryota</taxon>
        <taxon>Fungi</taxon>
        <taxon>Dikarya</taxon>
        <taxon>Ascomycota</taxon>
        <taxon>Pezizomycotina</taxon>
        <taxon>Sordariomycetes</taxon>
        <taxon>Sordariomycetidae</taxon>
        <taxon>Togniniales</taxon>
        <taxon>Togniniaceae</taxon>
        <taxon>Phaeoacremonium</taxon>
    </lineage>
</organism>
<feature type="region of interest" description="Disordered" evidence="2">
    <location>
        <begin position="266"/>
        <end position="291"/>
    </location>
</feature>
<feature type="region of interest" description="Disordered" evidence="2">
    <location>
        <begin position="502"/>
        <end position="528"/>
    </location>
</feature>
<proteinExistence type="predicted"/>
<dbReference type="SUPFAM" id="SSF140361">
    <property type="entry name" value="MIT domain-like"/>
    <property type="match status" value="1"/>
</dbReference>
<name>R8BUR3_PHAM7</name>
<feature type="region of interest" description="Disordered" evidence="2">
    <location>
        <begin position="76"/>
        <end position="99"/>
    </location>
</feature>
<feature type="compositionally biased region" description="Basic and acidic residues" evidence="2">
    <location>
        <begin position="81"/>
        <end position="95"/>
    </location>
</feature>
<feature type="region of interest" description="Disordered" evidence="2">
    <location>
        <begin position="182"/>
        <end position="234"/>
    </location>
</feature>
<keyword evidence="4" id="KW-1185">Reference proteome</keyword>
<evidence type="ECO:0000256" key="1">
    <source>
        <dbReference type="SAM" id="Coils"/>
    </source>
</evidence>
<dbReference type="PANTHER" id="PTHR40130:SF1">
    <property type="entry name" value="SPINDLE POLE BODY-ASSOCIATED PROTEIN CUT12 DOMAIN-CONTAINING PROTEIN"/>
    <property type="match status" value="1"/>
</dbReference>
<feature type="region of interest" description="Disordered" evidence="2">
    <location>
        <begin position="117"/>
        <end position="144"/>
    </location>
</feature>
<dbReference type="Proteomes" id="UP000014074">
    <property type="component" value="Unassembled WGS sequence"/>
</dbReference>
<feature type="coiled-coil region" evidence="1">
    <location>
        <begin position="387"/>
        <end position="414"/>
    </location>
</feature>
<dbReference type="RefSeq" id="XP_007912137.1">
    <property type="nucleotide sequence ID" value="XM_007913946.1"/>
</dbReference>
<evidence type="ECO:0000313" key="4">
    <source>
        <dbReference type="Proteomes" id="UP000014074"/>
    </source>
</evidence>
<dbReference type="AlphaFoldDB" id="R8BUR3"/>
<dbReference type="Gene3D" id="1.20.58.80">
    <property type="entry name" value="Phosphotransferase system, lactose/cellobiose-type IIA subunit"/>
    <property type="match status" value="1"/>
</dbReference>
<dbReference type="OrthoDB" id="3197614at2759"/>
<reference evidence="4" key="1">
    <citation type="journal article" date="2013" name="Genome Announc.">
        <title>Draft genome sequence of the ascomycete Phaeoacremonium aleophilum strain UCR-PA7, a causal agent of the esca disease complex in grapevines.</title>
        <authorList>
            <person name="Blanco-Ulate B."/>
            <person name="Rolshausen P."/>
            <person name="Cantu D."/>
        </authorList>
    </citation>
    <scope>NUCLEOTIDE SEQUENCE [LARGE SCALE GENOMIC DNA]</scope>
    <source>
        <strain evidence="4">UCR-PA7</strain>
    </source>
</reference>
<keyword evidence="1" id="KW-0175">Coiled coil</keyword>
<dbReference type="HOGENOM" id="CLU_034666_0_0_1"/>
<dbReference type="EMBL" id="KB932857">
    <property type="protein sequence ID" value="EOO03111.1"/>
    <property type="molecule type" value="Genomic_DNA"/>
</dbReference>
<evidence type="ECO:0000256" key="2">
    <source>
        <dbReference type="SAM" id="MobiDB-lite"/>
    </source>
</evidence>
<dbReference type="GeneID" id="19321505"/>
<gene>
    <name evidence="3" type="ORF">UCRPA7_1365</name>
</gene>
<dbReference type="PANTHER" id="PTHR40130">
    <property type="entry name" value="EXPRESSED PROTEIN"/>
    <property type="match status" value="1"/>
</dbReference>
<dbReference type="eggNOG" id="ENOG502S9VZ">
    <property type="taxonomic scope" value="Eukaryota"/>
</dbReference>
<feature type="compositionally biased region" description="Low complexity" evidence="2">
    <location>
        <begin position="117"/>
        <end position="128"/>
    </location>
</feature>
<protein>
    <submittedName>
        <fullName evidence="3">Uncharacterized protein</fullName>
    </submittedName>
</protein>
<feature type="compositionally biased region" description="Basic and acidic residues" evidence="2">
    <location>
        <begin position="502"/>
        <end position="512"/>
    </location>
</feature>
<dbReference type="KEGG" id="tmn:UCRPA7_1365"/>
<accession>R8BUR3</accession>
<evidence type="ECO:0000313" key="3">
    <source>
        <dbReference type="EMBL" id="EOO03111.1"/>
    </source>
</evidence>
<feature type="region of interest" description="Disordered" evidence="2">
    <location>
        <begin position="437"/>
        <end position="459"/>
    </location>
</feature>
<sequence>MDSSPLIKAHDHARAAAAATHTADSTVAINEHTLAAGEFSAAAKSTNSVEALRTLKLLEQHHQRLSELIKFSIEHPLPTHGADKEPSETGEKETAGTHVGDAAVKDAKSEQAVLSAASKAASPVAPVSQQRRYPPSRELSSSIASNLASARGIRSARMRGQPLTPSISNDLAPGNLEAARRDGTRSKMQHMLDQTGKPSWVPPPHGMQSRPEPQLSAVEEDKAEETAASPPADEGYSRFYSAFGSIINKISAPLAFAGLPLVAEEPTAQPSPVPEPAPHKRNRIKSPQLSADEPDLSKIFSRATVRAITGGSGNDSFYVVPTSGHTVSYRDILSFDQKERRRMAASMHGDEELIEGLDEDDFVDARESQAPLSPGLPRKRAVRSKTEKELYNAIEELKIENASLKDMLDKVTKRLHAFEASAQSSRLALAESMRLVRPGSPLSSSGGAGGAQLSDEALKKRNKELEEELEMAAKHIETLEKDYNRVQKTVVKYRDKWDKLKAGAKARREGKDAQGSLVEAAEGSRSPA</sequence>